<feature type="region of interest" description="Disordered" evidence="1">
    <location>
        <begin position="1"/>
        <end position="97"/>
    </location>
</feature>
<feature type="compositionally biased region" description="Pro residues" evidence="1">
    <location>
        <begin position="74"/>
        <end position="85"/>
    </location>
</feature>
<keyword evidence="3" id="KW-1185">Reference proteome</keyword>
<reference evidence="3" key="1">
    <citation type="journal article" date="2019" name="Int. J. Syst. Evol. Microbiol.">
        <title>The Global Catalogue of Microorganisms (GCM) 10K type strain sequencing project: providing services to taxonomists for standard genome sequencing and annotation.</title>
        <authorList>
            <consortium name="The Broad Institute Genomics Platform"/>
            <consortium name="The Broad Institute Genome Sequencing Center for Infectious Disease"/>
            <person name="Wu L."/>
            <person name="Ma J."/>
        </authorList>
    </citation>
    <scope>NUCLEOTIDE SEQUENCE [LARGE SCALE GENOMIC DNA]</scope>
    <source>
        <strain evidence="3">JCM 9381</strain>
    </source>
</reference>
<sequence>MRTPSTPTPFDRGAPPPTPRADTDNTPRPPPFDTRVTHAIARGAPATTPRARTVNARPASPAPFARGAPAANTPRPPRAPCPSLLPHPCHRVPGEVP</sequence>
<evidence type="ECO:0000256" key="1">
    <source>
        <dbReference type="SAM" id="MobiDB-lite"/>
    </source>
</evidence>
<evidence type="ECO:0000313" key="2">
    <source>
        <dbReference type="EMBL" id="GAA3253847.1"/>
    </source>
</evidence>
<protein>
    <submittedName>
        <fullName evidence="2">Uncharacterized protein</fullName>
    </submittedName>
</protein>
<comment type="caution">
    <text evidence="2">The sequence shown here is derived from an EMBL/GenBank/DDBJ whole genome shotgun (WGS) entry which is preliminary data.</text>
</comment>
<name>A0ABP6QTS4_9ACTN</name>
<evidence type="ECO:0000313" key="3">
    <source>
        <dbReference type="Proteomes" id="UP001500728"/>
    </source>
</evidence>
<gene>
    <name evidence="2" type="ORF">GCM10010469_15030</name>
</gene>
<dbReference type="Proteomes" id="UP001500728">
    <property type="component" value="Unassembled WGS sequence"/>
</dbReference>
<dbReference type="EMBL" id="BAAAUW010000005">
    <property type="protein sequence ID" value="GAA3253847.1"/>
    <property type="molecule type" value="Genomic_DNA"/>
</dbReference>
<proteinExistence type="predicted"/>
<organism evidence="2 3">
    <name type="scientific">Streptomyces labedae</name>
    <dbReference type="NCBI Taxonomy" id="285569"/>
    <lineage>
        <taxon>Bacteria</taxon>
        <taxon>Bacillati</taxon>
        <taxon>Actinomycetota</taxon>
        <taxon>Actinomycetes</taxon>
        <taxon>Kitasatosporales</taxon>
        <taxon>Streptomycetaceae</taxon>
        <taxon>Streptomyces</taxon>
    </lineage>
</organism>
<feature type="compositionally biased region" description="Low complexity" evidence="1">
    <location>
        <begin position="39"/>
        <end position="73"/>
    </location>
</feature>
<accession>A0ABP6QTS4</accession>